<dbReference type="SUPFAM" id="SSF51735">
    <property type="entry name" value="NAD(P)-binding Rossmann-fold domains"/>
    <property type="match status" value="1"/>
</dbReference>
<dbReference type="AlphaFoldDB" id="A0A918P400"/>
<dbReference type="GO" id="GO:0004757">
    <property type="term" value="F:sepiapterin reductase (NADP+) activity"/>
    <property type="evidence" value="ECO:0007669"/>
    <property type="project" value="TreeGrafter"/>
</dbReference>
<name>A0A918P400_9NEIS</name>
<dbReference type="Gene3D" id="3.40.50.720">
    <property type="entry name" value="NAD(P)-binding Rossmann-like Domain"/>
    <property type="match status" value="1"/>
</dbReference>
<proteinExistence type="predicted"/>
<dbReference type="GO" id="GO:0006729">
    <property type="term" value="P:tetrahydrobiopterin biosynthetic process"/>
    <property type="evidence" value="ECO:0007669"/>
    <property type="project" value="TreeGrafter"/>
</dbReference>
<protein>
    <submittedName>
        <fullName evidence="5">Short-chain dehydrogenase</fullName>
    </submittedName>
</protein>
<evidence type="ECO:0000256" key="4">
    <source>
        <dbReference type="ARBA" id="ARBA00023002"/>
    </source>
</evidence>
<keyword evidence="6" id="KW-1185">Reference proteome</keyword>
<dbReference type="RefSeq" id="WP_189534137.1">
    <property type="nucleotide sequence ID" value="NZ_BMYX01000011.1"/>
</dbReference>
<dbReference type="Pfam" id="PF00106">
    <property type="entry name" value="adh_short"/>
    <property type="match status" value="1"/>
</dbReference>
<evidence type="ECO:0000256" key="1">
    <source>
        <dbReference type="ARBA" id="ARBA00004496"/>
    </source>
</evidence>
<reference evidence="5" key="2">
    <citation type="submission" date="2020-09" db="EMBL/GenBank/DDBJ databases">
        <authorList>
            <person name="Sun Q."/>
            <person name="Kim S."/>
        </authorList>
    </citation>
    <scope>NUCLEOTIDE SEQUENCE</scope>
    <source>
        <strain evidence="5">KCTC 32182</strain>
    </source>
</reference>
<evidence type="ECO:0000256" key="3">
    <source>
        <dbReference type="ARBA" id="ARBA00022857"/>
    </source>
</evidence>
<gene>
    <name evidence="5" type="ORF">GCM10011289_21520</name>
</gene>
<dbReference type="InterPro" id="IPR020904">
    <property type="entry name" value="Sc_DH/Rdtase_CS"/>
</dbReference>
<dbReference type="InterPro" id="IPR051721">
    <property type="entry name" value="Biopterin_syn/organic_redct"/>
</dbReference>
<comment type="subcellular location">
    <subcellularLocation>
        <location evidence="1">Cytoplasm</location>
    </subcellularLocation>
</comment>
<comment type="caution">
    <text evidence="5">The sequence shown here is derived from an EMBL/GenBank/DDBJ whole genome shotgun (WGS) entry which is preliminary data.</text>
</comment>
<keyword evidence="2" id="KW-0963">Cytoplasm</keyword>
<dbReference type="PANTHER" id="PTHR44085">
    <property type="entry name" value="SEPIAPTERIN REDUCTASE"/>
    <property type="match status" value="1"/>
</dbReference>
<dbReference type="GO" id="GO:0005737">
    <property type="term" value="C:cytoplasm"/>
    <property type="evidence" value="ECO:0007669"/>
    <property type="project" value="UniProtKB-SubCell"/>
</dbReference>
<evidence type="ECO:0000313" key="5">
    <source>
        <dbReference type="EMBL" id="GGY17705.1"/>
    </source>
</evidence>
<evidence type="ECO:0000256" key="2">
    <source>
        <dbReference type="ARBA" id="ARBA00022490"/>
    </source>
</evidence>
<evidence type="ECO:0000313" key="6">
    <source>
        <dbReference type="Proteomes" id="UP000645257"/>
    </source>
</evidence>
<dbReference type="Proteomes" id="UP000645257">
    <property type="component" value="Unassembled WGS sequence"/>
</dbReference>
<accession>A0A918P400</accession>
<sequence>MEAFIVTGASRGLGLALARLLADRGHRVAGVARRASLTLDNGPVIAIDADLTGADAGGAILRALAALPLAQCERVTLINNAGTVTPIALAGRYPDDEVGQALALNLVAPILACNAFLAATDPLPLGRRVLNISSGAAAKAYPGWGVYGAGKAGLDHFTRCVAAEQHGHPNPAQLVALYPGVVDTGMQDTIRATPAEGFPMRQRFVALKEEGQLTPPDTAAARIADYLASPAFGSDIIIDIRDL</sequence>
<reference evidence="5" key="1">
    <citation type="journal article" date="2014" name="Int. J. Syst. Evol. Microbiol.">
        <title>Complete genome sequence of Corynebacterium casei LMG S-19264T (=DSM 44701T), isolated from a smear-ripened cheese.</title>
        <authorList>
            <consortium name="US DOE Joint Genome Institute (JGI-PGF)"/>
            <person name="Walter F."/>
            <person name="Albersmeier A."/>
            <person name="Kalinowski J."/>
            <person name="Ruckert C."/>
        </authorList>
    </citation>
    <scope>NUCLEOTIDE SEQUENCE</scope>
    <source>
        <strain evidence="5">KCTC 32182</strain>
    </source>
</reference>
<keyword evidence="3" id="KW-0521">NADP</keyword>
<dbReference type="PRINTS" id="PR00081">
    <property type="entry name" value="GDHRDH"/>
</dbReference>
<dbReference type="PANTHER" id="PTHR44085:SF2">
    <property type="entry name" value="SEPIAPTERIN REDUCTASE"/>
    <property type="match status" value="1"/>
</dbReference>
<dbReference type="InterPro" id="IPR036291">
    <property type="entry name" value="NAD(P)-bd_dom_sf"/>
</dbReference>
<dbReference type="EMBL" id="BMYX01000011">
    <property type="protein sequence ID" value="GGY17705.1"/>
    <property type="molecule type" value="Genomic_DNA"/>
</dbReference>
<dbReference type="PROSITE" id="PS00061">
    <property type="entry name" value="ADH_SHORT"/>
    <property type="match status" value="1"/>
</dbReference>
<keyword evidence="4" id="KW-0560">Oxidoreductase</keyword>
<dbReference type="InterPro" id="IPR002347">
    <property type="entry name" value="SDR_fam"/>
</dbReference>
<organism evidence="5 6">
    <name type="scientific">Paludibacterium paludis</name>
    <dbReference type="NCBI Taxonomy" id="1225769"/>
    <lineage>
        <taxon>Bacteria</taxon>
        <taxon>Pseudomonadati</taxon>
        <taxon>Pseudomonadota</taxon>
        <taxon>Betaproteobacteria</taxon>
        <taxon>Neisseriales</taxon>
        <taxon>Chromobacteriaceae</taxon>
        <taxon>Paludibacterium</taxon>
    </lineage>
</organism>